<organism evidence="9 10">
    <name type="scientific">Eiseniibacteriota bacterium</name>
    <dbReference type="NCBI Taxonomy" id="2212470"/>
    <lineage>
        <taxon>Bacteria</taxon>
        <taxon>Candidatus Eiseniibacteriota</taxon>
    </lineage>
</organism>
<dbReference type="InterPro" id="IPR003810">
    <property type="entry name" value="Mntp/YtaF"/>
</dbReference>
<accession>A0A938BN74</accession>
<dbReference type="EMBL" id="VGIY01000058">
    <property type="protein sequence ID" value="MBM3316938.1"/>
    <property type="molecule type" value="Genomic_DNA"/>
</dbReference>
<feature type="transmembrane region" description="Helical" evidence="8">
    <location>
        <begin position="130"/>
        <end position="151"/>
    </location>
</feature>
<dbReference type="AlphaFoldDB" id="A0A938BN74"/>
<comment type="function">
    <text evidence="8">Probably functions as a manganese efflux pump.</text>
</comment>
<keyword evidence="7 8" id="KW-0464">Manganese</keyword>
<keyword evidence="1 8" id="KW-0813">Transport</keyword>
<evidence type="ECO:0000256" key="6">
    <source>
        <dbReference type="ARBA" id="ARBA00023136"/>
    </source>
</evidence>
<feature type="transmembrane region" description="Helical" evidence="8">
    <location>
        <begin position="6"/>
        <end position="27"/>
    </location>
</feature>
<dbReference type="HAMAP" id="MF_01521">
    <property type="entry name" value="MntP_pump"/>
    <property type="match status" value="1"/>
</dbReference>
<evidence type="ECO:0000256" key="1">
    <source>
        <dbReference type="ARBA" id="ARBA00022448"/>
    </source>
</evidence>
<evidence type="ECO:0000256" key="3">
    <source>
        <dbReference type="ARBA" id="ARBA00022692"/>
    </source>
</evidence>
<comment type="caution">
    <text evidence="9">The sequence shown here is derived from an EMBL/GenBank/DDBJ whole genome shotgun (WGS) entry which is preliminary data.</text>
</comment>
<name>A0A938BN74_UNCEI</name>
<keyword evidence="5 8" id="KW-0406">Ion transport</keyword>
<dbReference type="Proteomes" id="UP000748308">
    <property type="component" value="Unassembled WGS sequence"/>
</dbReference>
<comment type="similarity">
    <text evidence="8">Belongs to the MntP (TC 9.B.29) family.</text>
</comment>
<feature type="transmembrane region" description="Helical" evidence="8">
    <location>
        <begin position="39"/>
        <end position="57"/>
    </location>
</feature>
<evidence type="ECO:0000256" key="2">
    <source>
        <dbReference type="ARBA" id="ARBA00022475"/>
    </source>
</evidence>
<gene>
    <name evidence="8" type="primary">mntP</name>
    <name evidence="9" type="ORF">FJY75_03705</name>
</gene>
<evidence type="ECO:0000256" key="4">
    <source>
        <dbReference type="ARBA" id="ARBA00022989"/>
    </source>
</evidence>
<feature type="transmembrane region" description="Helical" evidence="8">
    <location>
        <begin position="103"/>
        <end position="124"/>
    </location>
</feature>
<keyword evidence="6 8" id="KW-0472">Membrane</keyword>
<evidence type="ECO:0000256" key="8">
    <source>
        <dbReference type="HAMAP-Rule" id="MF_01521"/>
    </source>
</evidence>
<feature type="transmembrane region" description="Helical" evidence="8">
    <location>
        <begin position="163"/>
        <end position="180"/>
    </location>
</feature>
<dbReference type="PANTHER" id="PTHR35529:SF1">
    <property type="entry name" value="MANGANESE EFFLUX PUMP MNTP-RELATED"/>
    <property type="match status" value="1"/>
</dbReference>
<keyword evidence="2 8" id="KW-1003">Cell membrane</keyword>
<protein>
    <recommendedName>
        <fullName evidence="8">Putative manganese efflux pump MntP</fullName>
    </recommendedName>
</protein>
<evidence type="ECO:0000313" key="9">
    <source>
        <dbReference type="EMBL" id="MBM3316938.1"/>
    </source>
</evidence>
<proteinExistence type="inferred from homology"/>
<evidence type="ECO:0000313" key="10">
    <source>
        <dbReference type="Proteomes" id="UP000748308"/>
    </source>
</evidence>
<comment type="subcellular location">
    <subcellularLocation>
        <location evidence="8">Cell membrane</location>
        <topology evidence="8">Multi-pass membrane protein</topology>
    </subcellularLocation>
</comment>
<dbReference type="PANTHER" id="PTHR35529">
    <property type="entry name" value="MANGANESE EFFLUX PUMP MNTP-RELATED"/>
    <property type="match status" value="1"/>
</dbReference>
<evidence type="ECO:0000256" key="7">
    <source>
        <dbReference type="ARBA" id="ARBA00023211"/>
    </source>
</evidence>
<keyword evidence="3 8" id="KW-0812">Transmembrane</keyword>
<dbReference type="GO" id="GO:0005886">
    <property type="term" value="C:plasma membrane"/>
    <property type="evidence" value="ECO:0007669"/>
    <property type="project" value="UniProtKB-SubCell"/>
</dbReference>
<feature type="transmembrane region" description="Helical" evidence="8">
    <location>
        <begin position="63"/>
        <end position="82"/>
    </location>
</feature>
<sequence length="184" mass="19377">MSPLEILLVALGLAMDAAAVCLAAGACWPAPNRLGALRLALSFGFFQFAMPVLGWFVGSRFAGLIDAFDHWLAFALLGFVGARMIRSGLGRAPECPPDPSRGLILLSLSLATSIDALAVGLSLAFLGTRIWQPAAAIGVVTALLSFSAFHLGRRLGLALGRRMETAGGIVLIAIGLRILWTHLR</sequence>
<dbReference type="GO" id="GO:0005384">
    <property type="term" value="F:manganese ion transmembrane transporter activity"/>
    <property type="evidence" value="ECO:0007669"/>
    <property type="project" value="UniProtKB-UniRule"/>
</dbReference>
<keyword evidence="4 8" id="KW-1133">Transmembrane helix</keyword>
<dbReference type="Pfam" id="PF02659">
    <property type="entry name" value="Mntp"/>
    <property type="match status" value="1"/>
</dbReference>
<evidence type="ECO:0000256" key="5">
    <source>
        <dbReference type="ARBA" id="ARBA00023065"/>
    </source>
</evidence>
<reference evidence="9" key="1">
    <citation type="submission" date="2019-03" db="EMBL/GenBank/DDBJ databases">
        <title>Lake Tanganyika Metagenome-Assembled Genomes (MAGs).</title>
        <authorList>
            <person name="Tran P."/>
        </authorList>
    </citation>
    <scope>NUCLEOTIDE SEQUENCE</scope>
    <source>
        <strain evidence="9">M_DeepCast_400m_m2_100</strain>
    </source>
</reference>
<dbReference type="InterPro" id="IPR022929">
    <property type="entry name" value="Put_MntP"/>
</dbReference>